<proteinExistence type="predicted"/>
<evidence type="ECO:0000256" key="6">
    <source>
        <dbReference type="PROSITE-ProRule" id="PRU00110"/>
    </source>
</evidence>
<dbReference type="InterPro" id="IPR024854">
    <property type="entry name" value="Kinectin"/>
</dbReference>
<comment type="caution">
    <text evidence="11">The sequence shown here is derived from an EMBL/GenBank/DDBJ whole genome shotgun (WGS) entry which is preliminary data.</text>
</comment>
<sequence>MMDPFDTQFLLILAPVLLIVVLFLSFWLLTREASYDEALARHRRQVGLSFTTPAATSRKGDRKKSKKKDCGVVGGGERYGGDSDSELRALELMDAVATSVEELSAALETPSPADTPPALRNRRKKKPQQPTAEDPASTCKSQSPLPFSKLPSPPPAEPVNRKKESERKQRNEADDLQLDTRVDQDPVPVAKNTLETMETKPNKGPTSQDTHTSPIRGGKRRSSSKKQKAEPVLVDEPLIQATVYIPLMDRDAGAPTHSHSEPTSPTKTNHRKQKKEPNKENSWMKLEEVLSCLRRLPLATEEVSSVVAVLSESCPSGLEAWLKSKVDSHPWAQQLQERENQLTMLKREVSVTQGNVKQLRQELQTEKQKTGRVEALHQERCGVLEQELSTLRAQTQSGQQGAQATQTKLQQLEEKASQLENENGILRDAVSRASKQRESEQAAELSRLRLEHTASLQELAEKSTKLQQEEGQRKTLEAQLQDAKSRWEEVQSFLHNANTEKEKLQAVKQELQAQLLLAESEMNSKNQEIQSLHSNLTDTMVSKDQLEQKVLMLMESTQCGRSEDTRQIQDLLTENKSLHVQMEALQSQVASQASRLTHFEELQRLLAEKEMQRKSLEDSLNVERSISAGRESDMQSMHTENLRLKAALQRLQAQLSEQAASQLVLDQFQKSVQEKDEKIRRTVEDLLEASLAKIAEKEEELKVQEEEVKRLREESVTLKQEVEALGSTEQAPMQATVEDLLKTVEEKEGRLEAELQIRSAQEETIKALEQQVEALGAELEQRGLREAEELQELQARLSAREKRCSP</sequence>
<feature type="region of interest" description="Disordered" evidence="8">
    <location>
        <begin position="51"/>
        <end position="85"/>
    </location>
</feature>
<organism evidence="11 12">
    <name type="scientific">Albula goreensis</name>
    <dbReference type="NCBI Taxonomy" id="1534307"/>
    <lineage>
        <taxon>Eukaryota</taxon>
        <taxon>Metazoa</taxon>
        <taxon>Chordata</taxon>
        <taxon>Craniata</taxon>
        <taxon>Vertebrata</taxon>
        <taxon>Euteleostomi</taxon>
        <taxon>Actinopterygii</taxon>
        <taxon>Neopterygii</taxon>
        <taxon>Teleostei</taxon>
        <taxon>Albuliformes</taxon>
        <taxon>Albulidae</taxon>
        <taxon>Albula</taxon>
    </lineage>
</organism>
<feature type="compositionally biased region" description="Basic and acidic residues" evidence="8">
    <location>
        <begin position="159"/>
        <end position="184"/>
    </location>
</feature>
<evidence type="ECO:0000259" key="10">
    <source>
        <dbReference type="PROSITE" id="PS50894"/>
    </source>
</evidence>
<dbReference type="PANTHER" id="PTHR18864:SF1">
    <property type="entry name" value="KINECTIN"/>
    <property type="match status" value="1"/>
</dbReference>
<evidence type="ECO:0000256" key="1">
    <source>
        <dbReference type="ARBA" id="ARBA00004389"/>
    </source>
</evidence>
<name>A0A8T3DKJ1_9TELE</name>
<dbReference type="InterPro" id="IPR007794">
    <property type="entry name" value="Rib_rcpt_KP"/>
</dbReference>
<evidence type="ECO:0000256" key="4">
    <source>
        <dbReference type="ARBA" id="ARBA00022989"/>
    </source>
</evidence>
<feature type="domain" description="HPt" evidence="10">
    <location>
        <begin position="675"/>
        <end position="782"/>
    </location>
</feature>
<dbReference type="GO" id="GO:0019894">
    <property type="term" value="F:kinesin binding"/>
    <property type="evidence" value="ECO:0007669"/>
    <property type="project" value="InterPro"/>
</dbReference>
<accession>A0A8T3DKJ1</accession>
<dbReference type="GO" id="GO:0007018">
    <property type="term" value="P:microtubule-based movement"/>
    <property type="evidence" value="ECO:0007669"/>
    <property type="project" value="InterPro"/>
</dbReference>
<dbReference type="GO" id="GO:0015031">
    <property type="term" value="P:protein transport"/>
    <property type="evidence" value="ECO:0007669"/>
    <property type="project" value="InterPro"/>
</dbReference>
<evidence type="ECO:0000313" key="11">
    <source>
        <dbReference type="EMBL" id="KAI1898009.1"/>
    </source>
</evidence>
<dbReference type="InterPro" id="IPR008207">
    <property type="entry name" value="Sig_transdc_His_kin_Hpt_dom"/>
</dbReference>
<feature type="coiled-coil region" evidence="7">
    <location>
        <begin position="402"/>
        <end position="528"/>
    </location>
</feature>
<protein>
    <recommendedName>
        <fullName evidence="10">HPt domain-containing protein</fullName>
    </recommendedName>
</protein>
<feature type="compositionally biased region" description="Polar residues" evidence="8">
    <location>
        <begin position="204"/>
        <end position="213"/>
    </location>
</feature>
<feature type="coiled-coil region" evidence="7">
    <location>
        <begin position="342"/>
        <end position="376"/>
    </location>
</feature>
<comment type="subcellular location">
    <subcellularLocation>
        <location evidence="1">Endoplasmic reticulum membrane</location>
        <topology evidence="1">Single-pass membrane protein</topology>
    </subcellularLocation>
</comment>
<dbReference type="OrthoDB" id="5875463at2759"/>
<keyword evidence="5 9" id="KW-0472">Membrane</keyword>
<reference evidence="11" key="1">
    <citation type="submission" date="2021-01" db="EMBL/GenBank/DDBJ databases">
        <authorList>
            <person name="Zahm M."/>
            <person name="Roques C."/>
            <person name="Cabau C."/>
            <person name="Klopp C."/>
            <person name="Donnadieu C."/>
            <person name="Jouanno E."/>
            <person name="Lampietro C."/>
            <person name="Louis A."/>
            <person name="Herpin A."/>
            <person name="Echchiki A."/>
            <person name="Berthelot C."/>
            <person name="Parey E."/>
            <person name="Roest-Crollius H."/>
            <person name="Braasch I."/>
            <person name="Postlethwait J."/>
            <person name="Bobe J."/>
            <person name="Montfort J."/>
            <person name="Bouchez O."/>
            <person name="Begum T."/>
            <person name="Mejri S."/>
            <person name="Adams A."/>
            <person name="Chen W.-J."/>
            <person name="Guiguen Y."/>
        </authorList>
    </citation>
    <scope>NUCLEOTIDE SEQUENCE</scope>
    <source>
        <tissue evidence="11">Blood</tissue>
    </source>
</reference>
<evidence type="ECO:0000256" key="3">
    <source>
        <dbReference type="ARBA" id="ARBA00022824"/>
    </source>
</evidence>
<feature type="compositionally biased region" description="Low complexity" evidence="8">
    <location>
        <begin position="140"/>
        <end position="150"/>
    </location>
</feature>
<keyword evidence="2 9" id="KW-0812">Transmembrane</keyword>
<feature type="transmembrane region" description="Helical" evidence="9">
    <location>
        <begin position="9"/>
        <end position="29"/>
    </location>
</feature>
<dbReference type="PROSITE" id="PS50894">
    <property type="entry name" value="HPT"/>
    <property type="match status" value="1"/>
</dbReference>
<dbReference type="GO" id="GO:0000160">
    <property type="term" value="P:phosphorelay signal transduction system"/>
    <property type="evidence" value="ECO:0007669"/>
    <property type="project" value="InterPro"/>
</dbReference>
<evidence type="ECO:0000313" key="12">
    <source>
        <dbReference type="Proteomes" id="UP000829720"/>
    </source>
</evidence>
<dbReference type="Proteomes" id="UP000829720">
    <property type="component" value="Unassembled WGS sequence"/>
</dbReference>
<evidence type="ECO:0000256" key="9">
    <source>
        <dbReference type="SAM" id="Phobius"/>
    </source>
</evidence>
<evidence type="ECO:0000256" key="8">
    <source>
        <dbReference type="SAM" id="MobiDB-lite"/>
    </source>
</evidence>
<comment type="caution">
    <text evidence="6">Lacks conserved residue(s) required for the propagation of feature annotation.</text>
</comment>
<dbReference type="AlphaFoldDB" id="A0A8T3DKJ1"/>
<gene>
    <name evidence="11" type="ORF">AGOR_G00089230</name>
</gene>
<keyword evidence="3" id="KW-0256">Endoplasmic reticulum</keyword>
<feature type="coiled-coil region" evidence="7">
    <location>
        <begin position="568"/>
        <end position="785"/>
    </location>
</feature>
<dbReference type="Pfam" id="PF05104">
    <property type="entry name" value="Rib_recp_KP_reg"/>
    <property type="match status" value="1"/>
</dbReference>
<dbReference type="EMBL" id="JAERUA010000007">
    <property type="protein sequence ID" value="KAI1898009.1"/>
    <property type="molecule type" value="Genomic_DNA"/>
</dbReference>
<evidence type="ECO:0000256" key="2">
    <source>
        <dbReference type="ARBA" id="ARBA00022692"/>
    </source>
</evidence>
<keyword evidence="7" id="KW-0175">Coiled coil</keyword>
<keyword evidence="12" id="KW-1185">Reference proteome</keyword>
<feature type="region of interest" description="Disordered" evidence="8">
    <location>
        <begin position="104"/>
        <end position="282"/>
    </location>
</feature>
<keyword evidence="4 9" id="KW-1133">Transmembrane helix</keyword>
<dbReference type="GO" id="GO:0005789">
    <property type="term" value="C:endoplasmic reticulum membrane"/>
    <property type="evidence" value="ECO:0007669"/>
    <property type="project" value="UniProtKB-SubCell"/>
</dbReference>
<dbReference type="PANTHER" id="PTHR18864">
    <property type="entry name" value="KINECTIN"/>
    <property type="match status" value="1"/>
</dbReference>
<evidence type="ECO:0000256" key="5">
    <source>
        <dbReference type="ARBA" id="ARBA00023136"/>
    </source>
</evidence>
<feature type="compositionally biased region" description="Basic residues" evidence="8">
    <location>
        <begin position="217"/>
        <end position="226"/>
    </location>
</feature>
<evidence type="ECO:0000256" key="7">
    <source>
        <dbReference type="SAM" id="Coils"/>
    </source>
</evidence>